<geneLocation type="plasmid" evidence="2 3">
    <name>pIBU218</name>
</geneLocation>
<gene>
    <name evidence="2" type="ORF">HRJ34_28165</name>
</gene>
<dbReference type="InterPro" id="IPR050273">
    <property type="entry name" value="GppA/Ppx_hydrolase"/>
</dbReference>
<dbReference type="Gene3D" id="3.30.420.150">
    <property type="entry name" value="Exopolyphosphatase. Domain 2"/>
    <property type="match status" value="1"/>
</dbReference>
<evidence type="ECO:0000259" key="1">
    <source>
        <dbReference type="Pfam" id="PF02541"/>
    </source>
</evidence>
<sequence>MFATEPYLVGGTWRALAKFARQHIDWPLNDTHGFELDPAKTTKILKALARTDPTELNTARGISSMRADALPDAGALLQILIEELQPDRLVFSSWGLREGLLYKRLEPAARTQDPLLAGMAAFATPRGCAPQRAARIAGWTVGAVSSATPGRERWRLAATMLAMASQSIEKNLRSRQSLDWALHKRWVGLSAEGRAMIAATVLSNSGETELPPELAMLADANLLEEGVRLGLAIRLFRRLDGGSDKLLEASALTAQGGRLLLSLGESRAALRGYQLDKDLANLAARLALDPALEVVPDEQIRRH</sequence>
<dbReference type="InterPro" id="IPR003695">
    <property type="entry name" value="Ppx_GppA_N"/>
</dbReference>
<dbReference type="PANTHER" id="PTHR30005:SF0">
    <property type="entry name" value="RETROGRADE REGULATION PROTEIN 2"/>
    <property type="match status" value="1"/>
</dbReference>
<organism evidence="2 3">
    <name type="scientific">Rhizorhabdus wittichii</name>
    <dbReference type="NCBI Taxonomy" id="160791"/>
    <lineage>
        <taxon>Bacteria</taxon>
        <taxon>Pseudomonadati</taxon>
        <taxon>Pseudomonadota</taxon>
        <taxon>Alphaproteobacteria</taxon>
        <taxon>Sphingomonadales</taxon>
        <taxon>Sphingomonadaceae</taxon>
        <taxon>Rhizorhabdus</taxon>
    </lineage>
</organism>
<dbReference type="InterPro" id="IPR043129">
    <property type="entry name" value="ATPase_NBD"/>
</dbReference>
<accession>A0A975D8H2</accession>
<dbReference type="Pfam" id="PF02541">
    <property type="entry name" value="Ppx-GppA"/>
    <property type="match status" value="1"/>
</dbReference>
<evidence type="ECO:0000313" key="2">
    <source>
        <dbReference type="EMBL" id="QTH24906.1"/>
    </source>
</evidence>
<name>A0A975D8H2_9SPHN</name>
<dbReference type="RefSeq" id="WP_208634605.1">
    <property type="nucleotide sequence ID" value="NZ_CP059320.1"/>
</dbReference>
<keyword evidence="2" id="KW-0614">Plasmid</keyword>
<dbReference type="Gene3D" id="1.10.3210.10">
    <property type="entry name" value="Hypothetical protein af1432"/>
    <property type="match status" value="1"/>
</dbReference>
<dbReference type="SUPFAM" id="SSF53067">
    <property type="entry name" value="Actin-like ATPase domain"/>
    <property type="match status" value="1"/>
</dbReference>
<dbReference type="AlphaFoldDB" id="A0A975D8H2"/>
<dbReference type="EMBL" id="CP059320">
    <property type="protein sequence ID" value="QTH24906.1"/>
    <property type="molecule type" value="Genomic_DNA"/>
</dbReference>
<dbReference type="Proteomes" id="UP000664914">
    <property type="component" value="Plasmid pIBU218"/>
</dbReference>
<proteinExistence type="predicted"/>
<dbReference type="GO" id="GO:0016462">
    <property type="term" value="F:pyrophosphatase activity"/>
    <property type="evidence" value="ECO:0007669"/>
    <property type="project" value="TreeGrafter"/>
</dbReference>
<reference evidence="2" key="2">
    <citation type="submission" date="2021-04" db="EMBL/GenBank/DDBJ databases">
        <title>Isolation and genomic analysis of the ibuprofen-degrading bacterium Sphingomonas strain MPO218.</title>
        <authorList>
            <person name="Aulestia M."/>
            <person name="Flores A."/>
            <person name="Mangas E.L."/>
            <person name="Perez-Pulido A.J."/>
            <person name="Santero E."/>
            <person name="Camacho E.M."/>
        </authorList>
    </citation>
    <scope>NUCLEOTIDE SEQUENCE</scope>
    <source>
        <strain evidence="2">MPO218</strain>
        <plasmid evidence="2">pIBU218</plasmid>
    </source>
</reference>
<reference evidence="2" key="1">
    <citation type="submission" date="2020-07" db="EMBL/GenBank/DDBJ databases">
        <authorList>
            <person name="Camacho E."/>
        </authorList>
    </citation>
    <scope>NUCLEOTIDE SEQUENCE</scope>
    <source>
        <strain evidence="2">MPO218</strain>
        <plasmid evidence="2">pIBU218</plasmid>
    </source>
</reference>
<evidence type="ECO:0000313" key="3">
    <source>
        <dbReference type="Proteomes" id="UP000664914"/>
    </source>
</evidence>
<feature type="domain" description="Ppx/GppA phosphatase N-terminal" evidence="1">
    <location>
        <begin position="5"/>
        <end position="105"/>
    </location>
</feature>
<protein>
    <recommendedName>
        <fullName evidence="1">Ppx/GppA phosphatase N-terminal domain-containing protein</fullName>
    </recommendedName>
</protein>
<dbReference type="PANTHER" id="PTHR30005">
    <property type="entry name" value="EXOPOLYPHOSPHATASE"/>
    <property type="match status" value="1"/>
</dbReference>